<evidence type="ECO:0000313" key="1">
    <source>
        <dbReference type="EMBL" id="EDN96367.1"/>
    </source>
</evidence>
<proteinExistence type="predicted"/>
<dbReference type="GeneID" id="5493671"/>
<evidence type="ECO:0000313" key="2">
    <source>
        <dbReference type="Proteomes" id="UP000001312"/>
    </source>
</evidence>
<dbReference type="EMBL" id="CH476622">
    <property type="protein sequence ID" value="EDN96367.1"/>
    <property type="molecule type" value="Genomic_DNA"/>
</dbReference>
<name>A7E7L5_SCLS1</name>
<dbReference type="RefSeq" id="XP_001597099.1">
    <property type="nucleotide sequence ID" value="XM_001597049.1"/>
</dbReference>
<sequence>MAKIKAQGINPSIMRLAFILNPKPMVAAIVPSSRAGHRPGTHADRGCRSPASISKLESSKKVAGMGEHKLQVSMLSMATGVYNHFLRVREDSEMTYLWLCHSGPAEMSIFIGSGSRKDPSTNLIAAIGRKPHAAHRAKIF</sequence>
<reference evidence="2" key="1">
    <citation type="journal article" date="2011" name="PLoS Genet.">
        <title>Genomic analysis of the necrotrophic fungal pathogens Sclerotinia sclerotiorum and Botrytis cinerea.</title>
        <authorList>
            <person name="Amselem J."/>
            <person name="Cuomo C.A."/>
            <person name="van Kan J.A."/>
            <person name="Viaud M."/>
            <person name="Benito E.P."/>
            <person name="Couloux A."/>
            <person name="Coutinho P.M."/>
            <person name="de Vries R.P."/>
            <person name="Dyer P.S."/>
            <person name="Fillinger S."/>
            <person name="Fournier E."/>
            <person name="Gout L."/>
            <person name="Hahn M."/>
            <person name="Kohn L."/>
            <person name="Lapalu N."/>
            <person name="Plummer K.M."/>
            <person name="Pradier J.M."/>
            <person name="Quevillon E."/>
            <person name="Sharon A."/>
            <person name="Simon A."/>
            <person name="ten Have A."/>
            <person name="Tudzynski B."/>
            <person name="Tudzynski P."/>
            <person name="Wincker P."/>
            <person name="Andrew M."/>
            <person name="Anthouard V."/>
            <person name="Beever R.E."/>
            <person name="Beffa R."/>
            <person name="Benoit I."/>
            <person name="Bouzid O."/>
            <person name="Brault B."/>
            <person name="Chen Z."/>
            <person name="Choquer M."/>
            <person name="Collemare J."/>
            <person name="Cotton P."/>
            <person name="Danchin E.G."/>
            <person name="Da Silva C."/>
            <person name="Gautier A."/>
            <person name="Giraud C."/>
            <person name="Giraud T."/>
            <person name="Gonzalez C."/>
            <person name="Grossetete S."/>
            <person name="Guldener U."/>
            <person name="Henrissat B."/>
            <person name="Howlett B.J."/>
            <person name="Kodira C."/>
            <person name="Kretschmer M."/>
            <person name="Lappartient A."/>
            <person name="Leroch M."/>
            <person name="Levis C."/>
            <person name="Mauceli E."/>
            <person name="Neuveglise C."/>
            <person name="Oeser B."/>
            <person name="Pearson M."/>
            <person name="Poulain J."/>
            <person name="Poussereau N."/>
            <person name="Quesneville H."/>
            <person name="Rascle C."/>
            <person name="Schumacher J."/>
            <person name="Segurens B."/>
            <person name="Sexton A."/>
            <person name="Silva E."/>
            <person name="Sirven C."/>
            <person name="Soanes D.M."/>
            <person name="Talbot N.J."/>
            <person name="Templeton M."/>
            <person name="Yandava C."/>
            <person name="Yarden O."/>
            <person name="Zeng Q."/>
            <person name="Rollins J.A."/>
            <person name="Lebrun M.H."/>
            <person name="Dickman M."/>
        </authorList>
    </citation>
    <scope>NUCLEOTIDE SEQUENCE [LARGE SCALE GENOMIC DNA]</scope>
    <source>
        <strain evidence="2">ATCC 18683 / 1980 / Ss-1</strain>
    </source>
</reference>
<dbReference type="AlphaFoldDB" id="A7E7L5"/>
<dbReference type="HOGENOM" id="CLU_1836341_0_0_1"/>
<protein>
    <submittedName>
        <fullName evidence="1">Uncharacterized protein</fullName>
    </submittedName>
</protein>
<gene>
    <name evidence="1" type="ORF">SS1G_01293</name>
</gene>
<dbReference type="KEGG" id="ssl:SS1G_01293"/>
<organism evidence="1 2">
    <name type="scientific">Sclerotinia sclerotiorum (strain ATCC 18683 / 1980 / Ss-1)</name>
    <name type="common">White mold</name>
    <name type="synonym">Whetzelinia sclerotiorum</name>
    <dbReference type="NCBI Taxonomy" id="665079"/>
    <lineage>
        <taxon>Eukaryota</taxon>
        <taxon>Fungi</taxon>
        <taxon>Dikarya</taxon>
        <taxon>Ascomycota</taxon>
        <taxon>Pezizomycotina</taxon>
        <taxon>Leotiomycetes</taxon>
        <taxon>Helotiales</taxon>
        <taxon>Sclerotiniaceae</taxon>
        <taxon>Sclerotinia</taxon>
    </lineage>
</organism>
<dbReference type="Proteomes" id="UP000001312">
    <property type="component" value="Unassembled WGS sequence"/>
</dbReference>
<keyword evidence="2" id="KW-1185">Reference proteome</keyword>
<dbReference type="InParanoid" id="A7E7L5"/>
<accession>A7E7L5</accession>